<organism evidence="5 6">
    <name type="scientific">Pontibacillus salicampi</name>
    <dbReference type="NCBI Taxonomy" id="1449801"/>
    <lineage>
        <taxon>Bacteria</taxon>
        <taxon>Bacillati</taxon>
        <taxon>Bacillota</taxon>
        <taxon>Bacilli</taxon>
        <taxon>Bacillales</taxon>
        <taxon>Bacillaceae</taxon>
        <taxon>Pontibacillus</taxon>
    </lineage>
</organism>
<dbReference type="Proteomes" id="UP001589836">
    <property type="component" value="Unassembled WGS sequence"/>
</dbReference>
<sequence>MNEKKRTLIETGMKLFAQKGFHETSIQEIADNGGVSKGAFYLHFNNKEDLLIHIHQYYYYGLMEEVNRVRKLDLEPKESLAEQIKVLLQTFMNNKEFIIMHMRENVNVHSESSEFLLDIRRHSFRWARSNLLTIYGSSLQRKVIDASILLEGFLHGYVKWLVIDDLLLDLDSLSKFIVRRVDDAILGMMEEAEEAQITPEKIQEHFPQGARKDMEEAVQDILGRMRGKIEYLDIQESQKTDLYSTISVMEQEMENDEPQRVIFQGMLSLFKAYSPFHKDIEEILEFLDIK</sequence>
<dbReference type="Gene3D" id="1.10.357.10">
    <property type="entry name" value="Tetracycline Repressor, domain 2"/>
    <property type="match status" value="1"/>
</dbReference>
<dbReference type="SUPFAM" id="SSF46689">
    <property type="entry name" value="Homeodomain-like"/>
    <property type="match status" value="1"/>
</dbReference>
<keyword evidence="2 3" id="KW-0238">DNA-binding</keyword>
<reference evidence="5 6" key="1">
    <citation type="submission" date="2024-09" db="EMBL/GenBank/DDBJ databases">
        <authorList>
            <person name="Sun Q."/>
            <person name="Mori K."/>
        </authorList>
    </citation>
    <scope>NUCLEOTIDE SEQUENCE [LARGE SCALE GENOMIC DNA]</scope>
    <source>
        <strain evidence="5 6">NCAIM B.02529</strain>
    </source>
</reference>
<dbReference type="InterPro" id="IPR050624">
    <property type="entry name" value="HTH-type_Tx_Regulator"/>
</dbReference>
<dbReference type="PROSITE" id="PS50977">
    <property type="entry name" value="HTH_TETR_2"/>
    <property type="match status" value="1"/>
</dbReference>
<proteinExistence type="predicted"/>
<dbReference type="PANTHER" id="PTHR43479:SF22">
    <property type="entry name" value="TRANSCRIPTIONAL REGULATOR, TETR FAMILY"/>
    <property type="match status" value="1"/>
</dbReference>
<evidence type="ECO:0000313" key="6">
    <source>
        <dbReference type="Proteomes" id="UP001589836"/>
    </source>
</evidence>
<evidence type="ECO:0000256" key="1">
    <source>
        <dbReference type="ARBA" id="ARBA00022491"/>
    </source>
</evidence>
<comment type="caution">
    <text evidence="5">The sequence shown here is derived from an EMBL/GenBank/DDBJ whole genome shotgun (WGS) entry which is preliminary data.</text>
</comment>
<name>A0ABV6LS83_9BACI</name>
<feature type="DNA-binding region" description="H-T-H motif" evidence="3">
    <location>
        <begin position="25"/>
        <end position="44"/>
    </location>
</feature>
<evidence type="ECO:0000259" key="4">
    <source>
        <dbReference type="PROSITE" id="PS50977"/>
    </source>
</evidence>
<dbReference type="EMBL" id="JBHLTP010000013">
    <property type="protein sequence ID" value="MFC0525271.1"/>
    <property type="molecule type" value="Genomic_DNA"/>
</dbReference>
<protein>
    <submittedName>
        <fullName evidence="5">TetR/AcrR family transcriptional regulator</fullName>
    </submittedName>
</protein>
<evidence type="ECO:0000313" key="5">
    <source>
        <dbReference type="EMBL" id="MFC0525271.1"/>
    </source>
</evidence>
<evidence type="ECO:0000256" key="2">
    <source>
        <dbReference type="ARBA" id="ARBA00023125"/>
    </source>
</evidence>
<dbReference type="InterPro" id="IPR023772">
    <property type="entry name" value="DNA-bd_HTH_TetR-type_CS"/>
</dbReference>
<dbReference type="PRINTS" id="PR00455">
    <property type="entry name" value="HTHTETR"/>
</dbReference>
<keyword evidence="6" id="KW-1185">Reference proteome</keyword>
<dbReference type="InterPro" id="IPR009057">
    <property type="entry name" value="Homeodomain-like_sf"/>
</dbReference>
<feature type="domain" description="HTH tetR-type" evidence="4">
    <location>
        <begin position="2"/>
        <end position="62"/>
    </location>
</feature>
<evidence type="ECO:0000256" key="3">
    <source>
        <dbReference type="PROSITE-ProRule" id="PRU00335"/>
    </source>
</evidence>
<gene>
    <name evidence="5" type="ORF">ACFFGV_16945</name>
</gene>
<dbReference type="PROSITE" id="PS01081">
    <property type="entry name" value="HTH_TETR_1"/>
    <property type="match status" value="1"/>
</dbReference>
<dbReference type="PANTHER" id="PTHR43479">
    <property type="entry name" value="ACREF/ENVCD OPERON REPRESSOR-RELATED"/>
    <property type="match status" value="1"/>
</dbReference>
<dbReference type="RefSeq" id="WP_377350334.1">
    <property type="nucleotide sequence ID" value="NZ_JBHLTP010000013.1"/>
</dbReference>
<dbReference type="Pfam" id="PF00440">
    <property type="entry name" value="TetR_N"/>
    <property type="match status" value="1"/>
</dbReference>
<keyword evidence="1" id="KW-0678">Repressor</keyword>
<accession>A0ABV6LS83</accession>
<dbReference type="InterPro" id="IPR001647">
    <property type="entry name" value="HTH_TetR"/>
</dbReference>